<evidence type="ECO:0000256" key="1">
    <source>
        <dbReference type="SAM" id="MobiDB-lite"/>
    </source>
</evidence>
<comment type="caution">
    <text evidence="3">The sequence shown here is derived from an EMBL/GenBank/DDBJ whole genome shotgun (WGS) entry which is preliminary data.</text>
</comment>
<gene>
    <name evidence="3" type="ORF">ODALV1_LOCUS30000</name>
</gene>
<dbReference type="PANTHER" id="PTHR22742:SF2">
    <property type="entry name" value="EXPANSION, ISOFORM A-RELATED"/>
    <property type="match status" value="1"/>
</dbReference>
<feature type="domain" description="MH2" evidence="2">
    <location>
        <begin position="94"/>
        <end position="282"/>
    </location>
</feature>
<dbReference type="PROSITE" id="PS51076">
    <property type="entry name" value="MH2"/>
    <property type="match status" value="1"/>
</dbReference>
<keyword evidence="4" id="KW-1185">Reference proteome</keyword>
<proteinExistence type="predicted"/>
<protein>
    <recommendedName>
        <fullName evidence="2">MH2 domain-containing protein</fullName>
    </recommendedName>
</protein>
<dbReference type="SUPFAM" id="SSF49879">
    <property type="entry name" value="SMAD/FHA domain"/>
    <property type="match status" value="1"/>
</dbReference>
<dbReference type="Gene3D" id="2.60.200.10">
    <property type="match status" value="1"/>
</dbReference>
<evidence type="ECO:0000259" key="2">
    <source>
        <dbReference type="PROSITE" id="PS51076"/>
    </source>
</evidence>
<feature type="region of interest" description="Disordered" evidence="1">
    <location>
        <begin position="302"/>
        <end position="390"/>
    </location>
</feature>
<sequence>MDGDDDDDNDDGLMAIWFCLNTEKPHQSDDHHRTSTMVSRRRILSRSRDDLNLPEAPVVAPVEEEDVWFSKDKLLKDHLQEVLDKWEQIDDEIWAKVIVFERNRRVAKAYARAPVLTVNGSDEGFDGFRIGLNGFENPMRDSKTEDILRHVGHGIKIKMDDAGNILIKRVSKNPVYVKACAEENAISNDVSKLSNGALELDKPLKLFDMKKFASNVSRELRRAYPDRRKLEIECVTAVSFVKQENQLLDCPCWIMILNLVAMDMLKARIPPVRSPQPNGTMSPTGERMVVANGVPLPAPIPVMNGATDIRNRPKIPLPRDDDDDPYSMLVGQKGGRGGDKPPKLPPRDLNIPKPDYDDSIMEDQEPRIKPFFNSSRNTKEQIKSQSKDRKYDDPYYCGLRARIPAFVQRALPQRNKGEAVEKRERELAARNGHGIPNGHVILPNGHHMPVHPGQRYGPPVPGHPMMWHAKSVDSGMASIHSNPYADPHSIRKPNGAPDKYSWNHTFESETEESEWENYWQS</sequence>
<dbReference type="Pfam" id="PF03166">
    <property type="entry name" value="MH2"/>
    <property type="match status" value="1"/>
</dbReference>
<evidence type="ECO:0000313" key="3">
    <source>
        <dbReference type="EMBL" id="CAL8143928.1"/>
    </source>
</evidence>
<dbReference type="InterPro" id="IPR017855">
    <property type="entry name" value="SMAD-like_dom_sf"/>
</dbReference>
<reference evidence="3 4" key="1">
    <citation type="submission" date="2024-08" db="EMBL/GenBank/DDBJ databases">
        <authorList>
            <person name="Cucini C."/>
            <person name="Frati F."/>
        </authorList>
    </citation>
    <scope>NUCLEOTIDE SEQUENCE [LARGE SCALE GENOMIC DNA]</scope>
</reference>
<dbReference type="EMBL" id="CAXLJM020000160">
    <property type="protein sequence ID" value="CAL8143928.1"/>
    <property type="molecule type" value="Genomic_DNA"/>
</dbReference>
<name>A0ABP1S5J1_9HEXA</name>
<dbReference type="InterPro" id="IPR001132">
    <property type="entry name" value="SMAD_dom_Dwarfin-type"/>
</dbReference>
<dbReference type="Proteomes" id="UP001642540">
    <property type="component" value="Unassembled WGS sequence"/>
</dbReference>
<feature type="compositionally biased region" description="Basic and acidic residues" evidence="1">
    <location>
        <begin position="377"/>
        <end position="390"/>
    </location>
</feature>
<feature type="region of interest" description="Disordered" evidence="1">
    <location>
        <begin position="485"/>
        <end position="521"/>
    </location>
</feature>
<accession>A0ABP1S5J1</accession>
<dbReference type="InterPro" id="IPR008984">
    <property type="entry name" value="SMAD_FHA_dom_sf"/>
</dbReference>
<evidence type="ECO:0000313" key="4">
    <source>
        <dbReference type="Proteomes" id="UP001642540"/>
    </source>
</evidence>
<feature type="compositionally biased region" description="Basic and acidic residues" evidence="1">
    <location>
        <begin position="336"/>
        <end position="346"/>
    </location>
</feature>
<dbReference type="PANTHER" id="PTHR22742">
    <property type="entry name" value="EXPANSION, ISOFORM A-RELATED"/>
    <property type="match status" value="1"/>
</dbReference>
<organism evidence="3 4">
    <name type="scientific">Orchesella dallaii</name>
    <dbReference type="NCBI Taxonomy" id="48710"/>
    <lineage>
        <taxon>Eukaryota</taxon>
        <taxon>Metazoa</taxon>
        <taxon>Ecdysozoa</taxon>
        <taxon>Arthropoda</taxon>
        <taxon>Hexapoda</taxon>
        <taxon>Collembola</taxon>
        <taxon>Entomobryomorpha</taxon>
        <taxon>Entomobryoidea</taxon>
        <taxon>Orchesellidae</taxon>
        <taxon>Orchesellinae</taxon>
        <taxon>Orchesella</taxon>
    </lineage>
</organism>
<dbReference type="SMART" id="SM00524">
    <property type="entry name" value="DWB"/>
    <property type="match status" value="1"/>
</dbReference>